<name>A0A1S1QZA2_9ACTN</name>
<dbReference type="AlphaFoldDB" id="A0A1S1QZA2"/>
<comment type="caution">
    <text evidence="2">The sequence shown here is derived from an EMBL/GenBank/DDBJ whole genome shotgun (WGS) entry which is preliminary data.</text>
</comment>
<sequence length="112" mass="12612">MLGSGIRTRGHSWTYLVLMTVGSVLLEAAEKEDEDRKRSGVPQPSGRSRWRPARRGNPEPPVPGIPPERRQDYITAVWEKAAAIGIEPEQLDRLVAAIERYWLVDKSERPGP</sequence>
<dbReference type="RefSeq" id="WP_071084402.1">
    <property type="nucleotide sequence ID" value="NZ_MBLM01000111.1"/>
</dbReference>
<evidence type="ECO:0000313" key="3">
    <source>
        <dbReference type="Proteomes" id="UP000179627"/>
    </source>
</evidence>
<dbReference type="EMBL" id="MBLM01000111">
    <property type="protein sequence ID" value="OHV37794.1"/>
    <property type="molecule type" value="Genomic_DNA"/>
</dbReference>
<keyword evidence="3" id="KW-1185">Reference proteome</keyword>
<accession>A0A1S1QZA2</accession>
<protein>
    <submittedName>
        <fullName evidence="2">Uncharacterized protein</fullName>
    </submittedName>
</protein>
<evidence type="ECO:0000313" key="2">
    <source>
        <dbReference type="EMBL" id="OHV37794.1"/>
    </source>
</evidence>
<organism evidence="2 3">
    <name type="scientific">Parafrankia colletiae</name>
    <dbReference type="NCBI Taxonomy" id="573497"/>
    <lineage>
        <taxon>Bacteria</taxon>
        <taxon>Bacillati</taxon>
        <taxon>Actinomycetota</taxon>
        <taxon>Actinomycetes</taxon>
        <taxon>Frankiales</taxon>
        <taxon>Frankiaceae</taxon>
        <taxon>Parafrankia</taxon>
    </lineage>
</organism>
<gene>
    <name evidence="2" type="ORF">CC117_16550</name>
</gene>
<feature type="region of interest" description="Disordered" evidence="1">
    <location>
        <begin position="30"/>
        <end position="69"/>
    </location>
</feature>
<proteinExistence type="predicted"/>
<evidence type="ECO:0000256" key="1">
    <source>
        <dbReference type="SAM" id="MobiDB-lite"/>
    </source>
</evidence>
<dbReference type="Proteomes" id="UP000179627">
    <property type="component" value="Unassembled WGS sequence"/>
</dbReference>
<reference evidence="3" key="1">
    <citation type="submission" date="2016-07" db="EMBL/GenBank/DDBJ databases">
        <title>Sequence Frankia sp. strain CcI1.17.</title>
        <authorList>
            <person name="Ghodhbane-Gtari F."/>
            <person name="Swanson E."/>
            <person name="Gueddou A."/>
            <person name="Morris K."/>
            <person name="Hezbri K."/>
            <person name="Ktari A."/>
            <person name="Nouioui I."/>
            <person name="Abebe-Akele F."/>
            <person name="Simpson S."/>
            <person name="Thomas K."/>
            <person name="Gtari M."/>
            <person name="Tisa L.S."/>
            <person name="Hurst S."/>
        </authorList>
    </citation>
    <scope>NUCLEOTIDE SEQUENCE [LARGE SCALE GENOMIC DNA]</scope>
    <source>
        <strain evidence="3">Cc1.17</strain>
    </source>
</reference>